<organism evidence="1 2">
    <name type="scientific">Adhaeribacter arboris</name>
    <dbReference type="NCBI Taxonomy" id="2072846"/>
    <lineage>
        <taxon>Bacteria</taxon>
        <taxon>Pseudomonadati</taxon>
        <taxon>Bacteroidota</taxon>
        <taxon>Cytophagia</taxon>
        <taxon>Cytophagales</taxon>
        <taxon>Hymenobacteraceae</taxon>
        <taxon>Adhaeribacter</taxon>
    </lineage>
</organism>
<reference evidence="1 2" key="1">
    <citation type="submission" date="2018-03" db="EMBL/GenBank/DDBJ databases">
        <title>Adhaeribacter sp. HMF7605 Genome sequencing and assembly.</title>
        <authorList>
            <person name="Kang H."/>
            <person name="Kang J."/>
            <person name="Cha I."/>
            <person name="Kim H."/>
            <person name="Joh K."/>
        </authorList>
    </citation>
    <scope>NUCLEOTIDE SEQUENCE [LARGE SCALE GENOMIC DNA]</scope>
    <source>
        <strain evidence="1 2">HMF7605</strain>
    </source>
</reference>
<name>A0A2T2YFX0_9BACT</name>
<dbReference type="AlphaFoldDB" id="A0A2T2YFX0"/>
<dbReference type="Proteomes" id="UP000240357">
    <property type="component" value="Unassembled WGS sequence"/>
</dbReference>
<accession>A0A2T2YFX0</accession>
<protein>
    <submittedName>
        <fullName evidence="1">Uncharacterized protein</fullName>
    </submittedName>
</protein>
<proteinExistence type="predicted"/>
<keyword evidence="2" id="KW-1185">Reference proteome</keyword>
<dbReference type="EMBL" id="PYFT01000001">
    <property type="protein sequence ID" value="PSR54400.1"/>
    <property type="molecule type" value="Genomic_DNA"/>
</dbReference>
<comment type="caution">
    <text evidence="1">The sequence shown here is derived from an EMBL/GenBank/DDBJ whole genome shotgun (WGS) entry which is preliminary data.</text>
</comment>
<evidence type="ECO:0000313" key="1">
    <source>
        <dbReference type="EMBL" id="PSR54400.1"/>
    </source>
</evidence>
<evidence type="ECO:0000313" key="2">
    <source>
        <dbReference type="Proteomes" id="UP000240357"/>
    </source>
</evidence>
<dbReference type="RefSeq" id="WP_106930050.1">
    <property type="nucleotide sequence ID" value="NZ_PYFT01000001.1"/>
</dbReference>
<sequence length="66" mass="7319">MKRIIRLLLSCVLGLLLPAVIFPWLVRLLVPARKTSPEVTFTPVADSAKVNYIEPIQGIKAKPILP</sequence>
<gene>
    <name evidence="1" type="ORF">AHMF7605_13215</name>
</gene>